<name>A0AAV3NWL6_LITER</name>
<comment type="caution">
    <text evidence="2">The sequence shown here is derived from an EMBL/GenBank/DDBJ whole genome shotgun (WGS) entry which is preliminary data.</text>
</comment>
<dbReference type="AlphaFoldDB" id="A0AAV3NWL6"/>
<evidence type="ECO:0000256" key="1">
    <source>
        <dbReference type="SAM" id="Phobius"/>
    </source>
</evidence>
<dbReference type="Proteomes" id="UP001454036">
    <property type="component" value="Unassembled WGS sequence"/>
</dbReference>
<gene>
    <name evidence="2" type="ORF">LIER_04281</name>
</gene>
<keyword evidence="1" id="KW-0472">Membrane</keyword>
<proteinExistence type="predicted"/>
<accession>A0AAV3NWL6</accession>
<evidence type="ECO:0000313" key="2">
    <source>
        <dbReference type="EMBL" id="GAA0143644.1"/>
    </source>
</evidence>
<keyword evidence="1" id="KW-0812">Transmembrane</keyword>
<evidence type="ECO:0008006" key="4">
    <source>
        <dbReference type="Google" id="ProtNLM"/>
    </source>
</evidence>
<dbReference type="EMBL" id="BAABME010000541">
    <property type="protein sequence ID" value="GAA0143644.1"/>
    <property type="molecule type" value="Genomic_DNA"/>
</dbReference>
<protein>
    <recommendedName>
        <fullName evidence="4">Transmembrane protein</fullName>
    </recommendedName>
</protein>
<organism evidence="2 3">
    <name type="scientific">Lithospermum erythrorhizon</name>
    <name type="common">Purple gromwell</name>
    <name type="synonym">Lithospermum officinale var. erythrorhizon</name>
    <dbReference type="NCBI Taxonomy" id="34254"/>
    <lineage>
        <taxon>Eukaryota</taxon>
        <taxon>Viridiplantae</taxon>
        <taxon>Streptophyta</taxon>
        <taxon>Embryophyta</taxon>
        <taxon>Tracheophyta</taxon>
        <taxon>Spermatophyta</taxon>
        <taxon>Magnoliopsida</taxon>
        <taxon>eudicotyledons</taxon>
        <taxon>Gunneridae</taxon>
        <taxon>Pentapetalae</taxon>
        <taxon>asterids</taxon>
        <taxon>lamiids</taxon>
        <taxon>Boraginales</taxon>
        <taxon>Boraginaceae</taxon>
        <taxon>Boraginoideae</taxon>
        <taxon>Lithospermeae</taxon>
        <taxon>Lithospermum</taxon>
    </lineage>
</organism>
<sequence length="93" mass="10827">MDGFSWKYVLIGYGVGIVIGLGIGWLMFFIGKPKCLITFVEEEGYIIVMKRDKKKKTCNRITKIDHIKKEEKLEISRVIDSNKKKSSREKRLC</sequence>
<feature type="transmembrane region" description="Helical" evidence="1">
    <location>
        <begin position="6"/>
        <end position="30"/>
    </location>
</feature>
<evidence type="ECO:0000313" key="3">
    <source>
        <dbReference type="Proteomes" id="UP001454036"/>
    </source>
</evidence>
<reference evidence="2 3" key="1">
    <citation type="submission" date="2024-01" db="EMBL/GenBank/DDBJ databases">
        <title>The complete chloroplast genome sequence of Lithospermum erythrorhizon: insights into the phylogenetic relationship among Boraginaceae species and the maternal lineages of purple gromwells.</title>
        <authorList>
            <person name="Okada T."/>
            <person name="Watanabe K."/>
        </authorList>
    </citation>
    <scope>NUCLEOTIDE SEQUENCE [LARGE SCALE GENOMIC DNA]</scope>
</reference>
<keyword evidence="1" id="KW-1133">Transmembrane helix</keyword>
<keyword evidence="3" id="KW-1185">Reference proteome</keyword>